<dbReference type="AlphaFoldDB" id="A0A1Z5HTV2"/>
<comment type="caution">
    <text evidence="1">The sequence shown here is derived from an EMBL/GenBank/DDBJ whole genome shotgun (WGS) entry which is preliminary data.</text>
</comment>
<dbReference type="EMBL" id="BDGJ01000111">
    <property type="protein sequence ID" value="GAW92954.1"/>
    <property type="molecule type" value="Genomic_DNA"/>
</dbReference>
<accession>A0A1Z5HTV2</accession>
<dbReference type="Proteomes" id="UP000197032">
    <property type="component" value="Unassembled WGS sequence"/>
</dbReference>
<sequence length="47" mass="5551">MGSVLVMIHLQHCFSIFEYKQRAYTPKILVFVIATNVVQLLHEEKFK</sequence>
<gene>
    <name evidence="1" type="ORF">KKC1_20990</name>
</gene>
<name>A0A1Z5HTV2_9FIRM</name>
<evidence type="ECO:0000313" key="1">
    <source>
        <dbReference type="EMBL" id="GAW92954.1"/>
    </source>
</evidence>
<protein>
    <submittedName>
        <fullName evidence="1">Uncharacterized protein</fullName>
    </submittedName>
</protein>
<proteinExistence type="predicted"/>
<reference evidence="2" key="1">
    <citation type="journal article" date="2017" name="Appl. Environ. Microbiol.">
        <title>Genomic Analysis of Calderihabitans maritimus KKC1, a Thermophilic, Hydrogenogenic, Carboxydotrophic Bacterium Isolated from Marine Sediment.</title>
        <authorList>
            <person name="Omae K."/>
            <person name="Yoneda Y."/>
            <person name="Fukuyama Y."/>
            <person name="Yoshida T."/>
            <person name="Sako Y."/>
        </authorList>
    </citation>
    <scope>NUCLEOTIDE SEQUENCE [LARGE SCALE GENOMIC DNA]</scope>
    <source>
        <strain evidence="2">KKC1</strain>
    </source>
</reference>
<keyword evidence="2" id="KW-1185">Reference proteome</keyword>
<organism evidence="1 2">
    <name type="scientific">Calderihabitans maritimus</name>
    <dbReference type="NCBI Taxonomy" id="1246530"/>
    <lineage>
        <taxon>Bacteria</taxon>
        <taxon>Bacillati</taxon>
        <taxon>Bacillota</taxon>
        <taxon>Clostridia</taxon>
        <taxon>Neomoorellales</taxon>
        <taxon>Calderihabitantaceae</taxon>
        <taxon>Calderihabitans</taxon>
    </lineage>
</organism>
<evidence type="ECO:0000313" key="2">
    <source>
        <dbReference type="Proteomes" id="UP000197032"/>
    </source>
</evidence>